<dbReference type="KEGG" id="som:SOMG_03679"/>
<dbReference type="GeneID" id="80877157"/>
<dbReference type="InterPro" id="IPR017438">
    <property type="entry name" value="ATP-NAD_kinase_N"/>
</dbReference>
<sequence length="462" mass="51961">MQFGIKTNSIRLDEDERTLYVDKACVVLPSDLRSCCSLKELKPDLLLSLKYLLRVDVVDSQAVILHYLSQSSRKCTHCTVYSLNNAYGFEQYLMKRAYAGTHGLKRFFVLINPFGGQGKANKIWQQMASPVFQTAHLECNIVFTEYRNHARSIVANIDLKSLDAIICVGGDGLFHECLNGLGDRKDNAVAFNTPLCMIPGGTGNAFSYNATQETHPASVALEIIKGVKKSFDLMSFDQKGDISYSFLSANYGIIADSDVGTDNLRFMGENRTILGFLIRLFQKPTWKCKVEMEVVSSDRNEMRKAYLQRLQQATINKNGGTTDRIVNMPWYNEGNISRVTIDIQDLSVFYAGLLPYVAADMRVFPVCDIDDGLIDVAIIRSNPFRRPLLSMFMHIETGEHFNSDFLSYYKVRSFRFTPIDTGAHHYFVLDGEEYPFVPFECRAAPGLGTTLASQAGFKLLSL</sequence>
<reference evidence="6 7" key="1">
    <citation type="journal article" date="2023" name="G3 (Bethesda)">
        <title>A high-quality reference genome for the fission yeast Schizosaccharomyces osmophilus.</title>
        <authorList>
            <person name="Jia G.S."/>
            <person name="Zhang W.C."/>
            <person name="Liang Y."/>
            <person name="Liu X.H."/>
            <person name="Rhind N."/>
            <person name="Pidoux A."/>
            <person name="Brysch-Herzberg M."/>
            <person name="Du L.L."/>
        </authorList>
    </citation>
    <scope>NUCLEOTIDE SEQUENCE [LARGE SCALE GENOMIC DNA]</scope>
    <source>
        <strain evidence="6 7">CBS 15793</strain>
    </source>
</reference>
<keyword evidence="7" id="KW-1185">Reference proteome</keyword>
<dbReference type="RefSeq" id="XP_056037812.1">
    <property type="nucleotide sequence ID" value="XM_056182468.1"/>
</dbReference>
<proteinExistence type="predicted"/>
<organism evidence="6 7">
    <name type="scientific">Schizosaccharomyces osmophilus</name>
    <dbReference type="NCBI Taxonomy" id="2545709"/>
    <lineage>
        <taxon>Eukaryota</taxon>
        <taxon>Fungi</taxon>
        <taxon>Dikarya</taxon>
        <taxon>Ascomycota</taxon>
        <taxon>Taphrinomycotina</taxon>
        <taxon>Schizosaccharomycetes</taxon>
        <taxon>Schizosaccharomycetales</taxon>
        <taxon>Schizosaccharomycetaceae</taxon>
        <taxon>Schizosaccharomyces</taxon>
    </lineage>
</organism>
<feature type="domain" description="DAGKc" evidence="5">
    <location>
        <begin position="102"/>
        <end position="240"/>
    </location>
</feature>
<evidence type="ECO:0000256" key="1">
    <source>
        <dbReference type="ARBA" id="ARBA00022679"/>
    </source>
</evidence>
<dbReference type="InterPro" id="IPR045540">
    <property type="entry name" value="YegS/DAGK_C"/>
</dbReference>
<evidence type="ECO:0000313" key="6">
    <source>
        <dbReference type="EMBL" id="WBW73569.1"/>
    </source>
</evidence>
<evidence type="ECO:0000256" key="4">
    <source>
        <dbReference type="ARBA" id="ARBA00022840"/>
    </source>
</evidence>
<evidence type="ECO:0000259" key="5">
    <source>
        <dbReference type="PROSITE" id="PS50146"/>
    </source>
</evidence>
<dbReference type="SUPFAM" id="SSF111331">
    <property type="entry name" value="NAD kinase/diacylglycerol kinase-like"/>
    <property type="match status" value="1"/>
</dbReference>
<dbReference type="SMART" id="SM00046">
    <property type="entry name" value="DAGKc"/>
    <property type="match status" value="1"/>
</dbReference>
<dbReference type="PROSITE" id="PS50146">
    <property type="entry name" value="DAGK"/>
    <property type="match status" value="1"/>
</dbReference>
<dbReference type="PANTHER" id="PTHR12358:SF31">
    <property type="entry name" value="ACYLGLYCEROL KINASE, MITOCHONDRIAL"/>
    <property type="match status" value="1"/>
</dbReference>
<dbReference type="Pfam" id="PF00781">
    <property type="entry name" value="DAGK_cat"/>
    <property type="match status" value="1"/>
</dbReference>
<dbReference type="GO" id="GO:0016020">
    <property type="term" value="C:membrane"/>
    <property type="evidence" value="ECO:0007669"/>
    <property type="project" value="TreeGrafter"/>
</dbReference>
<keyword evidence="1" id="KW-0808">Transferase</keyword>
<dbReference type="EMBL" id="CP115612">
    <property type="protein sequence ID" value="WBW73569.1"/>
    <property type="molecule type" value="Genomic_DNA"/>
</dbReference>
<dbReference type="Gene3D" id="3.40.50.10330">
    <property type="entry name" value="Probable inorganic polyphosphate/atp-NAD kinase, domain 1"/>
    <property type="match status" value="1"/>
</dbReference>
<dbReference type="InterPro" id="IPR016064">
    <property type="entry name" value="NAD/diacylglycerol_kinase_sf"/>
</dbReference>
<dbReference type="GO" id="GO:0005524">
    <property type="term" value="F:ATP binding"/>
    <property type="evidence" value="ECO:0007669"/>
    <property type="project" value="UniProtKB-KW"/>
</dbReference>
<keyword evidence="4" id="KW-0067">ATP-binding</keyword>
<evidence type="ECO:0000256" key="3">
    <source>
        <dbReference type="ARBA" id="ARBA00022777"/>
    </source>
</evidence>
<dbReference type="GO" id="GO:0046512">
    <property type="term" value="P:sphingosine biosynthetic process"/>
    <property type="evidence" value="ECO:0007669"/>
    <property type="project" value="TreeGrafter"/>
</dbReference>
<dbReference type="Pfam" id="PF19279">
    <property type="entry name" value="YegS_C"/>
    <property type="match status" value="1"/>
</dbReference>
<accession>A0AAE9WDG7</accession>
<evidence type="ECO:0000313" key="7">
    <source>
        <dbReference type="Proteomes" id="UP001212411"/>
    </source>
</evidence>
<evidence type="ECO:0000256" key="2">
    <source>
        <dbReference type="ARBA" id="ARBA00022741"/>
    </source>
</evidence>
<gene>
    <name evidence="6" type="primary">lcb4</name>
    <name evidence="6" type="ORF">SOMG_03679</name>
</gene>
<dbReference type="GO" id="GO:0005737">
    <property type="term" value="C:cytoplasm"/>
    <property type="evidence" value="ECO:0007669"/>
    <property type="project" value="TreeGrafter"/>
</dbReference>
<dbReference type="InterPro" id="IPR050187">
    <property type="entry name" value="Lipid_Phosphate_FormReg"/>
</dbReference>
<dbReference type="AlphaFoldDB" id="A0AAE9WDG7"/>
<dbReference type="PANTHER" id="PTHR12358">
    <property type="entry name" value="SPHINGOSINE KINASE"/>
    <property type="match status" value="1"/>
</dbReference>
<dbReference type="GO" id="GO:0001727">
    <property type="term" value="F:lipid kinase activity"/>
    <property type="evidence" value="ECO:0007669"/>
    <property type="project" value="TreeGrafter"/>
</dbReference>
<dbReference type="Proteomes" id="UP001212411">
    <property type="component" value="Chromosome 2"/>
</dbReference>
<keyword evidence="2" id="KW-0547">Nucleotide-binding</keyword>
<protein>
    <submittedName>
        <fullName evidence="6">Sphingoid long chain base kinase</fullName>
    </submittedName>
</protein>
<dbReference type="InterPro" id="IPR001206">
    <property type="entry name" value="Diacylglycerol_kinase_cat_dom"/>
</dbReference>
<dbReference type="Gene3D" id="2.60.200.40">
    <property type="match status" value="1"/>
</dbReference>
<name>A0AAE9WDG7_9SCHI</name>
<keyword evidence="3 6" id="KW-0418">Kinase</keyword>